<dbReference type="Proteomes" id="UP000585363">
    <property type="component" value="Unassembled WGS sequence"/>
</dbReference>
<keyword evidence="1" id="KW-0175">Coiled coil</keyword>
<feature type="compositionally biased region" description="Basic and acidic residues" evidence="2">
    <location>
        <begin position="2053"/>
        <end position="2069"/>
    </location>
</feature>
<dbReference type="InterPro" id="IPR018392">
    <property type="entry name" value="LysM"/>
</dbReference>
<proteinExistence type="predicted"/>
<keyword evidence="4" id="KW-1185">Reference proteome</keyword>
<dbReference type="CDD" id="cd00118">
    <property type="entry name" value="LysM"/>
    <property type="match status" value="1"/>
</dbReference>
<feature type="compositionally biased region" description="Basic and acidic residues" evidence="2">
    <location>
        <begin position="1875"/>
        <end position="1886"/>
    </location>
</feature>
<feature type="region of interest" description="Disordered" evidence="2">
    <location>
        <begin position="817"/>
        <end position="839"/>
    </location>
</feature>
<evidence type="ECO:0000313" key="4">
    <source>
        <dbReference type="Proteomes" id="UP000585363"/>
    </source>
</evidence>
<gene>
    <name evidence="3" type="ORF">GW590_09645</name>
</gene>
<reference evidence="3 4" key="1">
    <citation type="submission" date="2020-01" db="EMBL/GenBank/DDBJ databases">
        <authorList>
            <person name="Lee S.D."/>
        </authorList>
    </citation>
    <scope>NUCLEOTIDE SEQUENCE [LARGE SCALE GENOMIC DNA]</scope>
    <source>
        <strain evidence="3 4">SAP-1</strain>
    </source>
</reference>
<accession>A0A848MHG4</accession>
<name>A0A848MHG4_9GAMM</name>
<evidence type="ECO:0000256" key="2">
    <source>
        <dbReference type="SAM" id="MobiDB-lite"/>
    </source>
</evidence>
<dbReference type="EMBL" id="JAADJU010000004">
    <property type="protein sequence ID" value="NMP27125.1"/>
    <property type="molecule type" value="Genomic_DNA"/>
</dbReference>
<feature type="region of interest" description="Disordered" evidence="2">
    <location>
        <begin position="1850"/>
        <end position="1887"/>
    </location>
</feature>
<feature type="region of interest" description="Disordered" evidence="2">
    <location>
        <begin position="1160"/>
        <end position="1195"/>
    </location>
</feature>
<sequence>MTLGIKHSSHSSVEPALAPAISAARKTTTSGADANSFPRQIPLSIATAHTVIDNYRQGKAGDGDWTQCEFVGLLVADALMHNEPLRNWFNRVTSSPFNLPPSGESTTLNSMAGKPLTPEEGEALWQALDQQITHTVLGDPDGWMEPETKALSAAEQAQFRQSEAKYLNKLSGQGETVPTTTSLQESDELQALMDEFSDYSSRQPEQKHLPRFPLAAESTPVAIPADLRTTPAGNTSMLHEFRDLGYNRGFQAVNTDMLKTATRQLSDLVQEKPYTPGGKAAEALQKLSQKMLDDLPLRTGQHKESMTAVIKNLTALAAALQQADSILTRAAAFTRPDPSLTGELKVATKNLVRASDDTFQLLTRLTGQGDGEWEQAFSEAAVGRFRVDDACGDVIDALKKRGAELKQDKWLKQQAVTHEAGRLTACLQDEVTNLDILAGSKDPQVIGQAANSLQALCEQVKALLAVPQENSELKVLSQITRRLSEVSEALQMAQDTLQAATRLSVSATAKREASPMADKLQQRIDTLHKAMDSLGRTADILGDKLGPGLHQAAETAWSFTHDTHTAYGALEAVANKLLEVKHQLRPAKNLLQVAADKVNHGLKKTGATAGEVVSAIKHSLTNKTHAAQSNLIHLTHKKSQGVAAEYSARLRTAGIGTLGAMETLRNAVSDLSRAAHMAQKADGMTDVPLPEETGGGNEALFAALHEGVSALQQEDAAGTQPLARKKTAPATTKRAQLAERLQRLHGPRDAVRAALQDVQWEVKKAQEDLDLAEELYPKKQHAEEHKRTQTLRKDLRAATAACEKAAKILDEAANSLTAPGRAEKSAVSPTLTQEKQSELPEKATIDKTLREIRAAVREINTSVGAAELAVSKATGKNIDIFSRDARIVKHLANAFAEQTKSVTAEVRDKHAHSVMMTITEMAGDFGKPGDIEGKAFALRLENEYMRALRDKLVLPQSIEKAMAKHQTYSQYLLHAGAKSLQSRLVYKAVNNSLDSLLSTAFPLGGAVRASLKLMMLPYTCHKVEAELMRTVMPTQPRPSDEIDCVLGNLLAIEAHKIVKSLLPTAIKMGIDTLLTAAQIKHEGAKAVIKSAINRAPNDALLSSFLGGAYTLGHKTYQSISQSMERKDVERIKQCLTSGTNLESIDITSNATLQAIRELTEENSTQLQETDMEPASEERSNRSKRSTDKKVKSDRAIQQKYFRAKAAAEDARIKKESQDFQNTIALYNRTGGDISVLNKLIASGDMPESSRDSWNTIKETQDELDSLLQGMHGSTDIILSIDKLIKEKFLLINHGDNPEYTQSIRNSITYLYQEKAFQINLKGEFTSVIDYLKTHPQTFSDDPALRLQQSLVLALQVKFPAECIGLSEKQIYQKALSILANKSADPEKAQTLASAHQIAHYIIFNKKEWEGAPTDIRVANSFYKYISASEGKKVSIAEIFKTFSDSLKSPAAEYTGLSDLQPIWEYWDRPDSEYYQQIEDYKANHAENEAIDDMYFLAASAGVDPADLNQPPVAVKTFKIEVPVAEVRLSEPGKTVKGDFNHYNTEKGSVTLFQTKSGDYWSLSTVGNNKSLIKIDKATFEKYSPTSGINDEATVKEFFKDTGVAEESLPEPKTTSVANKYLDITDSITFFFYHLGRKITGREPKRVLPTIPVEQRYYKVNSCEASPTTQSKSMNALMVEDATAANKMAADEKKNFSSFDRRTKPANWDNLSYQQKLLRSMGNAWGHIKDFNLALFKPLELYIRSLEDAGYKPSEEEMAEAYLDLALAVGTVGIGTVIKSAQATKTALELVKEARTLGLKGKNFKQFMFKGMTPWLKSAAKGAITAPLREIFPVYDLADLATSMAKKPPKAQALSFETPPPVAQKSPTAHSAENTPRTKSEPDKDIHTSATKNVLAAEKKLAEDVTLIPADTSVSGQNIIMTQPSEGMRLIKAENSQAKTLYVDSHGRYQNTPSPLRSFFNKIREIFSGSGIEEEKITHSVPVPKGKKVSFSSPHGKKTDTMKTSTELRMAPSHSPFGTVTSDSYQANPIHDVSLEINEKVLKMTPEDRAKLAEEQGLRRHDEVKPENEQKLVTGTRESGKVRNMLFTEYKYPGLDTNEQIKDAARGVDSLHFQGAQNPEFAGDLLVIEPEYVVTLERVLKDLNDSATYQGYNHVVIFACRTPSTKPASGSYPLNSITAKGTSKAADSGSEGAADNAVERVELHFERKDGVLVFVGSKAIQETEAAETKTANTATASTTAANTTTANTATADATEMTKSVAQSIASDNPENIIAPGKVYISQPGDSLASIFAKYCNLPTTPETTMDAFKQVNPDVPDIPGLEMVELNVGTKIYIPMS</sequence>
<dbReference type="RefSeq" id="WP_169402806.1">
    <property type="nucleotide sequence ID" value="NZ_JAADJU010000004.1"/>
</dbReference>
<feature type="compositionally biased region" description="Basic and acidic residues" evidence="2">
    <location>
        <begin position="1175"/>
        <end position="1195"/>
    </location>
</feature>
<evidence type="ECO:0000313" key="3">
    <source>
        <dbReference type="EMBL" id="NMP27125.1"/>
    </source>
</evidence>
<feature type="coiled-coil region" evidence="1">
    <location>
        <begin position="748"/>
        <end position="775"/>
    </location>
</feature>
<feature type="region of interest" description="Disordered" evidence="2">
    <location>
        <begin position="1983"/>
        <end position="2002"/>
    </location>
</feature>
<comment type="caution">
    <text evidence="3">The sequence shown here is derived from an EMBL/GenBank/DDBJ whole genome shotgun (WGS) entry which is preliminary data.</text>
</comment>
<feature type="compositionally biased region" description="Polar residues" evidence="2">
    <location>
        <begin position="1864"/>
        <end position="1874"/>
    </location>
</feature>
<feature type="coiled-coil region" evidence="1">
    <location>
        <begin position="476"/>
        <end position="537"/>
    </location>
</feature>
<evidence type="ECO:0000256" key="1">
    <source>
        <dbReference type="SAM" id="Coils"/>
    </source>
</evidence>
<protein>
    <submittedName>
        <fullName evidence="3">LysM peptidoglycan-binding domain-containing protein</fullName>
    </submittedName>
</protein>
<feature type="region of interest" description="Disordered" evidence="2">
    <location>
        <begin position="2053"/>
        <end position="2076"/>
    </location>
</feature>
<organism evidence="3 4">
    <name type="scientific">Rouxiella aceris</name>
    <dbReference type="NCBI Taxonomy" id="2703884"/>
    <lineage>
        <taxon>Bacteria</taxon>
        <taxon>Pseudomonadati</taxon>
        <taxon>Pseudomonadota</taxon>
        <taxon>Gammaproteobacteria</taxon>
        <taxon>Enterobacterales</taxon>
        <taxon>Yersiniaceae</taxon>
        <taxon>Rouxiella</taxon>
    </lineage>
</organism>
<reference evidence="3 4" key="2">
    <citation type="submission" date="2020-06" db="EMBL/GenBank/DDBJ databases">
        <title>Polyphasic characterization of a Rahnella strain isolated from tree sap.</title>
        <authorList>
            <person name="Kim I.S."/>
        </authorList>
    </citation>
    <scope>NUCLEOTIDE SEQUENCE [LARGE SCALE GENOMIC DNA]</scope>
    <source>
        <strain evidence="3 4">SAP-1</strain>
    </source>
</reference>